<gene>
    <name evidence="3" type="ORF">ABZ507_13105</name>
</gene>
<accession>A0ABV2XA77</accession>
<evidence type="ECO:0000313" key="3">
    <source>
        <dbReference type="EMBL" id="MEU2122746.1"/>
    </source>
</evidence>
<dbReference type="Proteomes" id="UP001550535">
    <property type="component" value="Unassembled WGS sequence"/>
</dbReference>
<dbReference type="Gene3D" id="1.10.3300.10">
    <property type="entry name" value="Jann2411-like domain"/>
    <property type="match status" value="1"/>
</dbReference>
<feature type="region of interest" description="Disordered" evidence="1">
    <location>
        <begin position="1"/>
        <end position="44"/>
    </location>
</feature>
<proteinExistence type="predicted"/>
<feature type="compositionally biased region" description="Basic and acidic residues" evidence="1">
    <location>
        <begin position="1"/>
        <end position="14"/>
    </location>
</feature>
<dbReference type="InterPro" id="IPR010852">
    <property type="entry name" value="ABATE"/>
</dbReference>
<feature type="domain" description="Zinc finger CGNR" evidence="2">
    <location>
        <begin position="67"/>
        <end position="114"/>
    </location>
</feature>
<dbReference type="PANTHER" id="PTHR35525">
    <property type="entry name" value="BLL6575 PROTEIN"/>
    <property type="match status" value="1"/>
</dbReference>
<evidence type="ECO:0000256" key="1">
    <source>
        <dbReference type="SAM" id="MobiDB-lite"/>
    </source>
</evidence>
<feature type="compositionally biased region" description="Basic and acidic residues" evidence="1">
    <location>
        <begin position="115"/>
        <end position="127"/>
    </location>
</feature>
<evidence type="ECO:0000313" key="4">
    <source>
        <dbReference type="Proteomes" id="UP001550535"/>
    </source>
</evidence>
<organism evidence="3 4">
    <name type="scientific">Nocardia niwae</name>
    <dbReference type="NCBI Taxonomy" id="626084"/>
    <lineage>
        <taxon>Bacteria</taxon>
        <taxon>Bacillati</taxon>
        <taxon>Actinomycetota</taxon>
        <taxon>Actinomycetes</taxon>
        <taxon>Mycobacteriales</taxon>
        <taxon>Nocardiaceae</taxon>
        <taxon>Nocardia</taxon>
    </lineage>
</organism>
<dbReference type="Pfam" id="PF11706">
    <property type="entry name" value="zf-CGNR"/>
    <property type="match status" value="1"/>
</dbReference>
<dbReference type="InterPro" id="IPR021005">
    <property type="entry name" value="Znf_CGNR"/>
</dbReference>
<dbReference type="EMBL" id="JBEYBR010000028">
    <property type="protein sequence ID" value="MEU2122746.1"/>
    <property type="molecule type" value="Genomic_DNA"/>
</dbReference>
<feature type="region of interest" description="Disordered" evidence="1">
    <location>
        <begin position="112"/>
        <end position="145"/>
    </location>
</feature>
<protein>
    <submittedName>
        <fullName evidence="3">CGNR zinc finger domain-containing protein</fullName>
    </submittedName>
</protein>
<sequence length="145" mass="16293">MAEHGGSRDEDRDQQQCTRQARHLAKAAQSPTDETQPLRYRGRDRNAAAAIMTTVAAALAGQQWARSKSCPDCRNVFYDHSRNRSRTWCSVYAETPDGRACGSISKVRAYRKRQRGDWSPDRSRYLERGVGQLPKASGPSRPQAI</sequence>
<name>A0ABV2XA77_9NOCA</name>
<keyword evidence="4" id="KW-1185">Reference proteome</keyword>
<dbReference type="SUPFAM" id="SSF160904">
    <property type="entry name" value="Jann2411-like"/>
    <property type="match status" value="1"/>
</dbReference>
<dbReference type="PANTHER" id="PTHR35525:SF3">
    <property type="entry name" value="BLL6575 PROTEIN"/>
    <property type="match status" value="1"/>
</dbReference>
<dbReference type="RefSeq" id="WP_357991428.1">
    <property type="nucleotide sequence ID" value="NZ_JBEYBR010000028.1"/>
</dbReference>
<evidence type="ECO:0000259" key="2">
    <source>
        <dbReference type="Pfam" id="PF11706"/>
    </source>
</evidence>
<comment type="caution">
    <text evidence="3">The sequence shown here is derived from an EMBL/GenBank/DDBJ whole genome shotgun (WGS) entry which is preliminary data.</text>
</comment>
<dbReference type="InterPro" id="IPR023286">
    <property type="entry name" value="ABATE_dom_sf"/>
</dbReference>
<reference evidence="3 4" key="1">
    <citation type="submission" date="2024-06" db="EMBL/GenBank/DDBJ databases">
        <title>The Natural Products Discovery Center: Release of the First 8490 Sequenced Strains for Exploring Actinobacteria Biosynthetic Diversity.</title>
        <authorList>
            <person name="Kalkreuter E."/>
            <person name="Kautsar S.A."/>
            <person name="Yang D."/>
            <person name="Bader C.D."/>
            <person name="Teijaro C.N."/>
            <person name="Fluegel L."/>
            <person name="Davis C.M."/>
            <person name="Simpson J.R."/>
            <person name="Lauterbach L."/>
            <person name="Steele A.D."/>
            <person name="Gui C."/>
            <person name="Meng S."/>
            <person name="Li G."/>
            <person name="Viehrig K."/>
            <person name="Ye F."/>
            <person name="Su P."/>
            <person name="Kiefer A.F."/>
            <person name="Nichols A."/>
            <person name="Cepeda A.J."/>
            <person name="Yan W."/>
            <person name="Fan B."/>
            <person name="Jiang Y."/>
            <person name="Adhikari A."/>
            <person name="Zheng C.-J."/>
            <person name="Schuster L."/>
            <person name="Cowan T.M."/>
            <person name="Smanski M.J."/>
            <person name="Chevrette M.G."/>
            <person name="De Carvalho L.P.S."/>
            <person name="Shen B."/>
        </authorList>
    </citation>
    <scope>NUCLEOTIDE SEQUENCE [LARGE SCALE GENOMIC DNA]</scope>
    <source>
        <strain evidence="3 4">NPDC019434</strain>
    </source>
</reference>